<protein>
    <submittedName>
        <fullName evidence="5 6">Pentatricopeptide repeat-containing protein At5g57250, mitochondrial</fullName>
    </submittedName>
</protein>
<dbReference type="GeneID" id="103700576"/>
<evidence type="ECO:0000313" key="7">
    <source>
        <dbReference type="RefSeq" id="XP_038980354.1"/>
    </source>
</evidence>
<feature type="repeat" description="PPR" evidence="3">
    <location>
        <begin position="293"/>
        <end position="327"/>
    </location>
</feature>
<proteinExistence type="inferred from homology"/>
<feature type="repeat" description="PPR" evidence="3">
    <location>
        <begin position="363"/>
        <end position="397"/>
    </location>
</feature>
<evidence type="ECO:0000256" key="2">
    <source>
        <dbReference type="ARBA" id="ARBA00022737"/>
    </source>
</evidence>
<organism evidence="4 7">
    <name type="scientific">Phoenix dactylifera</name>
    <name type="common">Date palm</name>
    <dbReference type="NCBI Taxonomy" id="42345"/>
    <lineage>
        <taxon>Eukaryota</taxon>
        <taxon>Viridiplantae</taxon>
        <taxon>Streptophyta</taxon>
        <taxon>Embryophyta</taxon>
        <taxon>Tracheophyta</taxon>
        <taxon>Spermatophyta</taxon>
        <taxon>Magnoliopsida</taxon>
        <taxon>Liliopsida</taxon>
        <taxon>Arecaceae</taxon>
        <taxon>Coryphoideae</taxon>
        <taxon>Phoeniceae</taxon>
        <taxon>Phoenix</taxon>
    </lineage>
</organism>
<dbReference type="RefSeq" id="XP_038980354.1">
    <property type="nucleotide sequence ID" value="XM_039124426.1"/>
</dbReference>
<feature type="repeat" description="PPR" evidence="3">
    <location>
        <begin position="498"/>
        <end position="532"/>
    </location>
</feature>
<evidence type="ECO:0000313" key="11">
    <source>
        <dbReference type="RefSeq" id="XP_038980358.1"/>
    </source>
</evidence>
<feature type="repeat" description="PPR" evidence="3">
    <location>
        <begin position="880"/>
        <end position="914"/>
    </location>
</feature>
<evidence type="ECO:0000313" key="10">
    <source>
        <dbReference type="RefSeq" id="XP_038980357.1"/>
    </source>
</evidence>
<feature type="repeat" description="PPR" evidence="3">
    <location>
        <begin position="533"/>
        <end position="567"/>
    </location>
</feature>
<feature type="repeat" description="PPR" evidence="3">
    <location>
        <begin position="810"/>
        <end position="844"/>
    </location>
</feature>
<sequence>MRISAFAAVPPPPPRATGLSSSLRSLSLSLSLSLQMERGLSASIWTLNPFLSFHLKTRNIRLLRQLFSRISSSSVSIDPQIHSLIAQALLKSHRLKEAEQFLSHAQNLAFLSRKRLWSSVIQGVCVEEGDPDRALSLLQECVRNRGICPSPNTFRALVASFSSWGMMERAIEVLDVMTDEKNGCQFDNFVCSSIISGFSKIGKPELGLRFYQRVEKVDGFQPNLITYTAAVDALCREGKIDKATDLIREMEQKGVILDAVLYSSWICGYLRKGFLMEGLRKHRLMLEKGIMPDVVSYTNIIDGLCEEGNVEKVFGLLNKMAKSGNEPNLVTYTVVIQGFCKRNKLKEAFCMLRKLEESGLDVDEFVYSVLIDGFCQKGDLDGVFALLGEMQRKGLEVGSVTYNTVINSLCKAGKTSKADEFSKGFASDNFTYSALLHGYVKEKNVVGVMDVKRRLEEAGICMDVITCNILIKALFMAGMVENACELFKEMPEIGLAANSVTYCTMVDGYCKHGMIDKALEIFDVYRRTSSFASAAIHNCIIKGLCKEHMLDMAVKVFLDLTDRNPSPDSVTYRMLIRAHFREGNGERVLKFIQGLEMLDAELLSSICNDSVAFLCSKGSLAAAVDVYMLARGRSLAIMSKSYYKILKGLLHNGDKQIFQLIMCDCIKDHGTFEPRIVNILSLYLCKRNVQESIQFLSDMSNKNISVSVMTAVVDALKKEGRIQDAHKFLMEAEENGASLDVVVYSIVVDGLCKAGYLEKALDLCARMRKKGINPNIVIYNSVINGLCQQGCLVEAFRLFDSLEHNSVLPTFITYATLIAALSKEGFLQDANQLLDKMFHQGITPNTRIYNLLISGYCSFGLIEEALQVLSDLEGSCQQPDAYTISAVISGCCVRGDIEGALAFFIEYRKRGFSPDFLGFLNLIRGLFAKGRMEEARSILRNMLQCTEVTNLINRAGDGLHVESLVSLLFLACDQGRIQEVIVVLSEVGSMFFPSRRSDSENRQLKKLHESGYLDTDTEMIDSARGGIYPVVIKVPGNLYVKSEPKNMIGDIVDMNHRSCKEVEKDHEIEDYEHLIGNSLCYDFDAYYSIIASLCSKGELHKANSVVKAMLLSSGERC</sequence>
<dbReference type="InterPro" id="IPR050872">
    <property type="entry name" value="PPR_P_subfamily"/>
</dbReference>
<feature type="repeat" description="PPR" evidence="3">
    <location>
        <begin position="775"/>
        <end position="809"/>
    </location>
</feature>
<evidence type="ECO:0000313" key="12">
    <source>
        <dbReference type="RefSeq" id="XP_038980359.1"/>
    </source>
</evidence>
<dbReference type="RefSeq" id="XP_038980358.1">
    <property type="nucleotide sequence ID" value="XM_039124430.1"/>
</dbReference>
<dbReference type="Proteomes" id="UP000228380">
    <property type="component" value="Chromosome 3"/>
</dbReference>
<evidence type="ECO:0000256" key="1">
    <source>
        <dbReference type="ARBA" id="ARBA00007626"/>
    </source>
</evidence>
<dbReference type="PANTHER" id="PTHR46128:SF302">
    <property type="entry name" value="PENTACOTRIPEPTIDE-REPEAT REGION OF PRORP DOMAIN-CONTAINING PROTEIN"/>
    <property type="match status" value="1"/>
</dbReference>
<dbReference type="RefSeq" id="XP_038980352.1">
    <property type="nucleotide sequence ID" value="XM_039124424.1"/>
</dbReference>
<dbReference type="Pfam" id="PF13041">
    <property type="entry name" value="PPR_2"/>
    <property type="match status" value="6"/>
</dbReference>
<feature type="repeat" description="PPR" evidence="3">
    <location>
        <begin position="328"/>
        <end position="362"/>
    </location>
</feature>
<dbReference type="InterPro" id="IPR011990">
    <property type="entry name" value="TPR-like_helical_dom_sf"/>
</dbReference>
<dbReference type="NCBIfam" id="TIGR00756">
    <property type="entry name" value="PPR"/>
    <property type="match status" value="14"/>
</dbReference>
<dbReference type="InterPro" id="IPR002885">
    <property type="entry name" value="PPR_rpt"/>
</dbReference>
<reference evidence="5 6" key="2">
    <citation type="submission" date="2025-04" db="UniProtKB">
        <authorList>
            <consortium name="RefSeq"/>
        </authorList>
    </citation>
    <scope>IDENTIFICATION</scope>
    <source>
        <tissue evidence="5 6">Young leaves</tissue>
    </source>
</reference>
<accession>A0A8B9AAX7</accession>
<reference evidence="4" key="1">
    <citation type="journal article" date="2019" name="Nat. Commun.">
        <title>Genome-wide association mapping of date palm fruit traits.</title>
        <authorList>
            <person name="Hazzouri K.M."/>
            <person name="Gros-Balthazard M."/>
            <person name="Flowers J.M."/>
            <person name="Copetti D."/>
            <person name="Lemansour A."/>
            <person name="Lebrun M."/>
            <person name="Masmoudi K."/>
            <person name="Ferrand S."/>
            <person name="Dhar M.I."/>
            <person name="Fresquez Z.A."/>
            <person name="Rosas U."/>
            <person name="Zhang J."/>
            <person name="Talag J."/>
            <person name="Lee S."/>
            <person name="Kudrna D."/>
            <person name="Powell R.F."/>
            <person name="Leitch I.J."/>
            <person name="Krueger R.R."/>
            <person name="Wing R.A."/>
            <person name="Amiri K.M.A."/>
            <person name="Purugganan M.D."/>
        </authorList>
    </citation>
    <scope>NUCLEOTIDE SEQUENCE [LARGE SCALE GENOMIC DNA]</scope>
    <source>
        <strain evidence="4">cv. Khalas</strain>
    </source>
</reference>
<comment type="similarity">
    <text evidence="1">Belongs to the PPR family. P subfamily.</text>
</comment>
<evidence type="ECO:0000313" key="6">
    <source>
        <dbReference type="RefSeq" id="XP_038980353.1"/>
    </source>
</evidence>
<dbReference type="RefSeq" id="XP_038980357.1">
    <property type="nucleotide sequence ID" value="XM_039124429.1"/>
</dbReference>
<evidence type="ECO:0000313" key="13">
    <source>
        <dbReference type="RefSeq" id="XP_038980360.1"/>
    </source>
</evidence>
<evidence type="ECO:0000256" key="3">
    <source>
        <dbReference type="PROSITE-ProRule" id="PRU00708"/>
    </source>
</evidence>
<dbReference type="Pfam" id="PF01535">
    <property type="entry name" value="PPR"/>
    <property type="match status" value="6"/>
</dbReference>
<dbReference type="KEGG" id="pda:103700576"/>
<feature type="repeat" description="PPR" evidence="3">
    <location>
        <begin position="845"/>
        <end position="879"/>
    </location>
</feature>
<evidence type="ECO:0000313" key="9">
    <source>
        <dbReference type="RefSeq" id="XP_038980356.1"/>
    </source>
</evidence>
<name>A0A8B9AAX7_PHODC</name>
<dbReference type="OrthoDB" id="185373at2759"/>
<feature type="repeat" description="PPR" evidence="3">
    <location>
        <begin position="113"/>
        <end position="149"/>
    </location>
</feature>
<keyword evidence="2" id="KW-0677">Repeat</keyword>
<dbReference type="Pfam" id="PF12854">
    <property type="entry name" value="PPR_1"/>
    <property type="match status" value="2"/>
</dbReference>
<evidence type="ECO:0000313" key="8">
    <source>
        <dbReference type="RefSeq" id="XP_038980355.1"/>
    </source>
</evidence>
<dbReference type="Gene3D" id="1.25.40.10">
    <property type="entry name" value="Tetratricopeptide repeat domain"/>
    <property type="match status" value="8"/>
</dbReference>
<feature type="repeat" description="PPR" evidence="3">
    <location>
        <begin position="463"/>
        <end position="497"/>
    </location>
</feature>
<dbReference type="RefSeq" id="XP_038980355.1">
    <property type="nucleotide sequence ID" value="XM_039124427.1"/>
</dbReference>
<feature type="repeat" description="PPR" evidence="3">
    <location>
        <begin position="258"/>
        <end position="292"/>
    </location>
</feature>
<dbReference type="RefSeq" id="XP_038980353.1">
    <property type="nucleotide sequence ID" value="XM_039124425.1"/>
</dbReference>
<keyword evidence="4" id="KW-1185">Reference proteome</keyword>
<feature type="repeat" description="PPR" evidence="3">
    <location>
        <begin position="428"/>
        <end position="462"/>
    </location>
</feature>
<gene>
    <name evidence="5 6 7 8 9 10 11 12 13" type="primary">LOC103700576</name>
</gene>
<dbReference type="RefSeq" id="XP_038980356.1">
    <property type="nucleotide sequence ID" value="XM_039124428.1"/>
</dbReference>
<evidence type="ECO:0000313" key="5">
    <source>
        <dbReference type="RefSeq" id="XP_038980352.1"/>
    </source>
</evidence>
<dbReference type="PANTHER" id="PTHR46128">
    <property type="entry name" value="MITOCHONDRIAL GROUP I INTRON SPLICING FACTOR CCM1"/>
    <property type="match status" value="1"/>
</dbReference>
<dbReference type="PROSITE" id="PS51375">
    <property type="entry name" value="PPR"/>
    <property type="match status" value="15"/>
</dbReference>
<dbReference type="AlphaFoldDB" id="A0A8B9AAX7"/>
<feature type="repeat" description="PPR" evidence="3">
    <location>
        <begin position="223"/>
        <end position="257"/>
    </location>
</feature>
<feature type="repeat" description="PPR" evidence="3">
    <location>
        <begin position="740"/>
        <end position="774"/>
    </location>
</feature>
<dbReference type="RefSeq" id="XP_038980360.1">
    <property type="nucleotide sequence ID" value="XM_039124432.1"/>
</dbReference>
<evidence type="ECO:0000313" key="4">
    <source>
        <dbReference type="Proteomes" id="UP000228380"/>
    </source>
</evidence>
<dbReference type="RefSeq" id="XP_038980359.1">
    <property type="nucleotide sequence ID" value="XM_039124431.1"/>
</dbReference>